<dbReference type="InterPro" id="IPR014347">
    <property type="entry name" value="Tautomerase/MIF_sf"/>
</dbReference>
<dbReference type="PANTHER" id="PTHR38460:SF1">
    <property type="entry name" value="TAUTOMERASE YOLI-RELATED"/>
    <property type="match status" value="1"/>
</dbReference>
<evidence type="ECO:0000313" key="2">
    <source>
        <dbReference type="Proteomes" id="UP000286246"/>
    </source>
</evidence>
<dbReference type="InterPro" id="IPR037479">
    <property type="entry name" value="Tauto_MSAD"/>
</dbReference>
<protein>
    <submittedName>
        <fullName evidence="1">Tautomerase-like protein</fullName>
    </submittedName>
</protein>
<comment type="caution">
    <text evidence="1">The sequence shown here is derived from an EMBL/GenBank/DDBJ whole genome shotgun (WGS) entry which is preliminary data.</text>
</comment>
<dbReference type="SUPFAM" id="SSF55331">
    <property type="entry name" value="Tautomerase/MIF"/>
    <property type="match status" value="1"/>
</dbReference>
<dbReference type="EMBL" id="RAPY01000004">
    <property type="protein sequence ID" value="RKE47000.1"/>
    <property type="molecule type" value="Genomic_DNA"/>
</dbReference>
<dbReference type="Proteomes" id="UP000286246">
    <property type="component" value="Unassembled WGS sequence"/>
</dbReference>
<dbReference type="PANTHER" id="PTHR38460">
    <property type="entry name" value="TAUTOMERASE YOLI-RELATED"/>
    <property type="match status" value="1"/>
</dbReference>
<reference evidence="1 2" key="1">
    <citation type="submission" date="2018-09" db="EMBL/GenBank/DDBJ databases">
        <title>Genomic Encyclopedia of Type Strains, Phase III (KMG-III): the genomes of soil and plant-associated and newly described type strains.</title>
        <authorList>
            <person name="Whitman W."/>
        </authorList>
    </citation>
    <scope>NUCLEOTIDE SEQUENCE [LARGE SCALE GENOMIC DNA]</scope>
    <source>
        <strain evidence="1 2">CECT 7938</strain>
    </source>
</reference>
<organism evidence="1 2">
    <name type="scientific">Sphingobacterium detergens</name>
    <dbReference type="NCBI Taxonomy" id="1145106"/>
    <lineage>
        <taxon>Bacteria</taxon>
        <taxon>Pseudomonadati</taxon>
        <taxon>Bacteroidota</taxon>
        <taxon>Sphingobacteriia</taxon>
        <taxon>Sphingobacteriales</taxon>
        <taxon>Sphingobacteriaceae</taxon>
        <taxon>Sphingobacterium</taxon>
    </lineage>
</organism>
<evidence type="ECO:0000313" key="1">
    <source>
        <dbReference type="EMBL" id="RKE47000.1"/>
    </source>
</evidence>
<proteinExistence type="predicted"/>
<dbReference type="AlphaFoldDB" id="A0A420ARE9"/>
<keyword evidence="2" id="KW-1185">Reference proteome</keyword>
<name>A0A420ARE9_SPHD1</name>
<dbReference type="OrthoDB" id="9804765at2"/>
<accession>A0A420ARE9</accession>
<dbReference type="Gene3D" id="3.30.429.10">
    <property type="entry name" value="Macrophage Migration Inhibitory Factor"/>
    <property type="match status" value="1"/>
</dbReference>
<gene>
    <name evidence="1" type="ORF">DFQ12_4158</name>
</gene>
<sequence>MPLVRITLSENYDINTQDLISNSVHRALMDEFQIPKDDFFHIIESVSSPQLRFPQEYLDIKHTKDIVYIQITAAIGRDVNKKRKLYRQISLNISNSTPINPQDVIIVLLENSKHDWSFGNGEMQTFNHV</sequence>
<dbReference type="Pfam" id="PF14552">
    <property type="entry name" value="Tautomerase_2"/>
    <property type="match status" value="1"/>
</dbReference>